<dbReference type="EMBL" id="CAQQ02394192">
    <property type="status" value="NOT_ANNOTATED_CDS"/>
    <property type="molecule type" value="Genomic_DNA"/>
</dbReference>
<feature type="compositionally biased region" description="Polar residues" evidence="1">
    <location>
        <begin position="131"/>
        <end position="152"/>
    </location>
</feature>
<dbReference type="GO" id="GO:0005634">
    <property type="term" value="C:nucleus"/>
    <property type="evidence" value="ECO:0007669"/>
    <property type="project" value="UniProtKB-ARBA"/>
</dbReference>
<evidence type="ECO:0000313" key="3">
    <source>
        <dbReference type="EnsemblMetazoa" id="MESCA001246-PA"/>
    </source>
</evidence>
<dbReference type="PROSITE" id="PS50217">
    <property type="entry name" value="BZIP"/>
    <property type="match status" value="1"/>
</dbReference>
<dbReference type="Gene3D" id="1.20.5.170">
    <property type="match status" value="1"/>
</dbReference>
<feature type="compositionally biased region" description="Low complexity" evidence="1">
    <location>
        <begin position="168"/>
        <end position="203"/>
    </location>
</feature>
<accession>T1GD65</accession>
<dbReference type="STRING" id="36166.T1GD65"/>
<reference evidence="3" key="2">
    <citation type="submission" date="2015-06" db="UniProtKB">
        <authorList>
            <consortium name="EnsemblMetazoa"/>
        </authorList>
    </citation>
    <scope>IDENTIFICATION</scope>
</reference>
<feature type="domain" description="BZIP" evidence="2">
    <location>
        <begin position="232"/>
        <end position="295"/>
    </location>
</feature>
<name>T1GD65_MEGSC</name>
<organism evidence="3 4">
    <name type="scientific">Megaselia scalaris</name>
    <name type="common">Humpbacked fly</name>
    <name type="synonym">Phora scalaris</name>
    <dbReference type="NCBI Taxonomy" id="36166"/>
    <lineage>
        <taxon>Eukaryota</taxon>
        <taxon>Metazoa</taxon>
        <taxon>Ecdysozoa</taxon>
        <taxon>Arthropoda</taxon>
        <taxon>Hexapoda</taxon>
        <taxon>Insecta</taxon>
        <taxon>Pterygota</taxon>
        <taxon>Neoptera</taxon>
        <taxon>Endopterygota</taxon>
        <taxon>Diptera</taxon>
        <taxon>Brachycera</taxon>
        <taxon>Muscomorpha</taxon>
        <taxon>Platypezoidea</taxon>
        <taxon>Phoridae</taxon>
        <taxon>Megaseliini</taxon>
        <taxon>Megaselia</taxon>
    </lineage>
</organism>
<evidence type="ECO:0000256" key="1">
    <source>
        <dbReference type="SAM" id="MobiDB-lite"/>
    </source>
</evidence>
<dbReference type="Pfam" id="PF07716">
    <property type="entry name" value="bZIP_2"/>
    <property type="match status" value="1"/>
</dbReference>
<dbReference type="InterPro" id="IPR046347">
    <property type="entry name" value="bZIP_sf"/>
</dbReference>
<dbReference type="Proteomes" id="UP000015102">
    <property type="component" value="Unassembled WGS sequence"/>
</dbReference>
<sequence>MGKDVMLGTGNDWCENLSTISQSKYVTSSSQSYTNTVKRKAETMTNHTNTAILPIKRNKLDLKVRIQQINAQELTSTNTVGQFQTIDPPLNTASICNDILDMQAPPEFPVYYTNTYSPATESCQEYQFTYSPVPEPSQTIDLPHSPDSSSILSDFKQEEPYQFSATNSPPSTEFSAPASPASSYPFSPSASTNTSSPNSSNNTNKRRRGRPSKVISTEPDEAELSKCKTKAERDHYLRRFRNNEASRKSRLLNKQRTEQVEKDIRHFEQENLSLEQAVESDKIKIKMLKEYINNKLTTNMQKSYSVVH</sequence>
<evidence type="ECO:0000313" key="4">
    <source>
        <dbReference type="Proteomes" id="UP000015102"/>
    </source>
</evidence>
<proteinExistence type="predicted"/>
<protein>
    <recommendedName>
        <fullName evidence="2">BZIP domain-containing protein</fullName>
    </recommendedName>
</protein>
<feature type="region of interest" description="Disordered" evidence="1">
    <location>
        <begin position="131"/>
        <end position="227"/>
    </location>
</feature>
<dbReference type="InterPro" id="IPR004827">
    <property type="entry name" value="bZIP"/>
</dbReference>
<dbReference type="HOGENOM" id="CLU_903964_0_0_1"/>
<keyword evidence="4" id="KW-1185">Reference proteome</keyword>
<reference evidence="4" key="1">
    <citation type="submission" date="2013-02" db="EMBL/GenBank/DDBJ databases">
        <authorList>
            <person name="Hughes D."/>
        </authorList>
    </citation>
    <scope>NUCLEOTIDE SEQUENCE</scope>
    <source>
        <strain>Durham</strain>
        <strain evidence="4">NC isolate 2 -- Noor lab</strain>
    </source>
</reference>
<dbReference type="AlphaFoldDB" id="T1GD65"/>
<evidence type="ECO:0000259" key="2">
    <source>
        <dbReference type="PROSITE" id="PS50217"/>
    </source>
</evidence>
<dbReference type="SUPFAM" id="SSF57959">
    <property type="entry name" value="Leucine zipper domain"/>
    <property type="match status" value="1"/>
</dbReference>
<dbReference type="EnsemblMetazoa" id="MESCA001246-RA">
    <property type="protein sequence ID" value="MESCA001246-PA"/>
    <property type="gene ID" value="MESCA001246"/>
</dbReference>
<dbReference type="GO" id="GO:0003700">
    <property type="term" value="F:DNA-binding transcription factor activity"/>
    <property type="evidence" value="ECO:0007669"/>
    <property type="project" value="InterPro"/>
</dbReference>